<accession>A0A090D0V8</accession>
<comment type="caution">
    <text evidence="1">The sequence shown here is derived from an EMBL/GenBank/DDBJ whole genome shotgun (WGS) entry which is preliminary data.</text>
</comment>
<protein>
    <submittedName>
        <fullName evidence="1">Uncharacterized protein</fullName>
    </submittedName>
</protein>
<name>A0A090D0V8_9BACT</name>
<dbReference type="EMBL" id="CCEJ010000003">
    <property type="protein sequence ID" value="CDR33213.1"/>
    <property type="molecule type" value="Genomic_DNA"/>
</dbReference>
<reference evidence="1" key="1">
    <citation type="submission" date="2013-12" db="EMBL/GenBank/DDBJ databases">
        <authorList>
            <person name="Linke B."/>
        </authorList>
    </citation>
    <scope>NUCLEOTIDE SEQUENCE [LARGE SCALE GENOMIC DNA]</scope>
    <source>
        <strain evidence="1">CRIB-18</strain>
    </source>
</reference>
<evidence type="ECO:0000313" key="2">
    <source>
        <dbReference type="Proteomes" id="UP000031552"/>
    </source>
</evidence>
<proteinExistence type="predicted"/>
<dbReference type="AlphaFoldDB" id="A0A090D0V8"/>
<dbReference type="Proteomes" id="UP000031552">
    <property type="component" value="Unassembled WGS sequence"/>
</dbReference>
<evidence type="ECO:0000313" key="1">
    <source>
        <dbReference type="EMBL" id="CDR33213.1"/>
    </source>
</evidence>
<gene>
    <name evidence="1" type="ORF">CSEC_0376</name>
</gene>
<sequence>MHVKFRKKDAKNSFFNNLMEFRKRTFDRDRVVKKLETTEFLKDLKKITSRKNTIFGRIES</sequence>
<keyword evidence="2" id="KW-1185">Reference proteome</keyword>
<dbReference type="STRING" id="1437425.CSEC_0376"/>
<reference evidence="1" key="2">
    <citation type="submission" date="2014-09" db="EMBL/GenBank/DDBJ databases">
        <title>Criblamydia sequanensis harbors a mega-plasmid encoding arsenite resistance.</title>
        <authorList>
            <person name="Bertelli C."/>
            <person name="Goesmann A."/>
            <person name="Greub G."/>
        </authorList>
    </citation>
    <scope>NUCLEOTIDE SEQUENCE [LARGE SCALE GENOMIC DNA]</scope>
    <source>
        <strain evidence="1">CRIB-18</strain>
    </source>
</reference>
<organism evidence="1 2">
    <name type="scientific">Candidatus Criblamydia sequanensis CRIB-18</name>
    <dbReference type="NCBI Taxonomy" id="1437425"/>
    <lineage>
        <taxon>Bacteria</taxon>
        <taxon>Pseudomonadati</taxon>
        <taxon>Chlamydiota</taxon>
        <taxon>Chlamydiia</taxon>
        <taxon>Parachlamydiales</taxon>
        <taxon>Candidatus Criblamydiaceae</taxon>
        <taxon>Candidatus Criblamydia</taxon>
    </lineage>
</organism>